<name>A0A2M7S5C6_9BACT</name>
<sequence length="372" mass="41388">MQKRIIVKAGFHERNNRPVSCNIEEGLKSVKLTDAKEDIEIPCQLEGGRLCWVVNNLESGKEKEYLVTGKAGRPFGNIDLDEKPGIIDIRTGKGLFASYHFGNVVRPFLNPVMGPDNKSVLREIVEKEDSPEHDHRHQRGILVAHGDVNGVDDWSEEEGHGSIRHDAFREIVSGPVCAKITAENSWLSREGTKVLSETREMRFYSLAEAGIIDFIITFRAAEGRVVFGDTKEGGIISVRVATTLRGDRQGKIETSSGGIGEKESWGKRAHWCDYSGKLGSGTAGLAVFDNPANFRYPGYWHVRDYGLMTANPFALSYYYDDKNRNGSHAVEAGQDLIFRYRVFIHKGDTKEAGVAGAFNNYINPPEIIIKAD</sequence>
<gene>
    <name evidence="1" type="ORF">COY52_11120</name>
</gene>
<reference evidence="2" key="1">
    <citation type="submission" date="2017-09" db="EMBL/GenBank/DDBJ databases">
        <title>Depth-based differentiation of microbial function through sediment-hosted aquifers and enrichment of novel symbionts in the deep terrestrial subsurface.</title>
        <authorList>
            <person name="Probst A.J."/>
            <person name="Ladd B."/>
            <person name="Jarett J.K."/>
            <person name="Geller-Mcgrath D.E."/>
            <person name="Sieber C.M.K."/>
            <person name="Emerson J.B."/>
            <person name="Anantharaman K."/>
            <person name="Thomas B.C."/>
            <person name="Malmstrom R."/>
            <person name="Stieglmeier M."/>
            <person name="Klingl A."/>
            <person name="Woyke T."/>
            <person name="Ryan C.M."/>
            <person name="Banfield J.F."/>
        </authorList>
    </citation>
    <scope>NUCLEOTIDE SEQUENCE [LARGE SCALE GENOMIC DNA]</scope>
</reference>
<proteinExistence type="predicted"/>
<dbReference type="EMBL" id="PFMR01000304">
    <property type="protein sequence ID" value="PIZ14750.1"/>
    <property type="molecule type" value="Genomic_DNA"/>
</dbReference>
<protein>
    <recommendedName>
        <fullName evidence="3">Methane oxygenase PmoA</fullName>
    </recommendedName>
</protein>
<dbReference type="Pfam" id="PF14100">
    <property type="entry name" value="DUF6807"/>
    <property type="match status" value="1"/>
</dbReference>
<dbReference type="Proteomes" id="UP000229307">
    <property type="component" value="Unassembled WGS sequence"/>
</dbReference>
<evidence type="ECO:0000313" key="2">
    <source>
        <dbReference type="Proteomes" id="UP000229307"/>
    </source>
</evidence>
<dbReference type="InterPro" id="IPR029475">
    <property type="entry name" value="DUF6807"/>
</dbReference>
<accession>A0A2M7S5C6</accession>
<organism evidence="1 2">
    <name type="scientific">Candidatus Desantisbacteria bacterium CG_4_10_14_0_8_um_filter_48_22</name>
    <dbReference type="NCBI Taxonomy" id="1974543"/>
    <lineage>
        <taxon>Bacteria</taxon>
        <taxon>Candidatus Desantisiibacteriota</taxon>
    </lineage>
</organism>
<comment type="caution">
    <text evidence="1">The sequence shown here is derived from an EMBL/GenBank/DDBJ whole genome shotgun (WGS) entry which is preliminary data.</text>
</comment>
<evidence type="ECO:0008006" key="3">
    <source>
        <dbReference type="Google" id="ProtNLM"/>
    </source>
</evidence>
<dbReference type="AlphaFoldDB" id="A0A2M7S5C6"/>
<evidence type="ECO:0000313" key="1">
    <source>
        <dbReference type="EMBL" id="PIZ14750.1"/>
    </source>
</evidence>